<proteinExistence type="predicted"/>
<dbReference type="GeneID" id="27663137"/>
<gene>
    <name evidence="1" type="ORF">SPSK_00918</name>
</gene>
<dbReference type="KEGG" id="ssck:SPSK_00918"/>
<sequence length="173" mass="18989">MEETTGMDLECGKKAGEIKSVPEGTRKQTCHILDSQIHAPGARKATLTSVGWVAAGMLGRGRARFFYLTVSHGLSRFRSFFFASFLSFAARPLFKTAPVVDQVASGLHVASSILGMRDKGQPLGILKDTKYYALLSLPIPTHANSPTTNWDEKRSQRRRDFPGAIVFSTTFGH</sequence>
<dbReference type="EMBL" id="AXCR01000011">
    <property type="protein sequence ID" value="KJR81830.1"/>
    <property type="molecule type" value="Genomic_DNA"/>
</dbReference>
<accession>A0A0F2LZA1</accession>
<reference evidence="1 2" key="2">
    <citation type="journal article" date="2015" name="Eukaryot. Cell">
        <title>Asexual propagation of a virulent clone complex in a human and feline outbreak of sporotrichosis.</title>
        <authorList>
            <person name="Teixeira Mde M."/>
            <person name="Rodrigues A.M."/>
            <person name="Tsui C.K."/>
            <person name="de Almeida L.G."/>
            <person name="Van Diepeningen A.D."/>
            <person name="van den Ende B.G."/>
            <person name="Fernandes G.F."/>
            <person name="Kano R."/>
            <person name="Hamelin R.C."/>
            <person name="Lopes-Bezerra L.M."/>
            <person name="Vasconcelos A.T."/>
            <person name="de Hoog S."/>
            <person name="de Camargo Z.P."/>
            <person name="Felipe M.S."/>
        </authorList>
    </citation>
    <scope>NUCLEOTIDE SEQUENCE [LARGE SCALE GENOMIC DNA]</scope>
    <source>
        <strain evidence="1 2">1099-18</strain>
    </source>
</reference>
<dbReference type="Proteomes" id="UP000033710">
    <property type="component" value="Unassembled WGS sequence"/>
</dbReference>
<evidence type="ECO:0000313" key="2">
    <source>
        <dbReference type="Proteomes" id="UP000033710"/>
    </source>
</evidence>
<protein>
    <submittedName>
        <fullName evidence="1">Uncharacterized protein</fullName>
    </submittedName>
</protein>
<dbReference type="RefSeq" id="XP_016584506.1">
    <property type="nucleotide sequence ID" value="XM_016727860.1"/>
</dbReference>
<evidence type="ECO:0000313" key="1">
    <source>
        <dbReference type="EMBL" id="KJR81830.1"/>
    </source>
</evidence>
<dbReference type="AlphaFoldDB" id="A0A0F2LZA1"/>
<reference evidence="1 2" key="1">
    <citation type="journal article" date="2014" name="BMC Genomics">
        <title>Comparative genomics of the major fungal agents of human and animal Sporotrichosis: Sporothrix schenckii and Sporothrix brasiliensis.</title>
        <authorList>
            <person name="Teixeira M.M."/>
            <person name="de Almeida L.G."/>
            <person name="Kubitschek-Barreira P."/>
            <person name="Alves F.L."/>
            <person name="Kioshima E.S."/>
            <person name="Abadio A.K."/>
            <person name="Fernandes L."/>
            <person name="Derengowski L.S."/>
            <person name="Ferreira K.S."/>
            <person name="Souza R.C."/>
            <person name="Ruiz J.C."/>
            <person name="de Andrade N.C."/>
            <person name="Paes H.C."/>
            <person name="Nicola A.M."/>
            <person name="Albuquerque P."/>
            <person name="Gerber A.L."/>
            <person name="Martins V.P."/>
            <person name="Peconick L.D."/>
            <person name="Neto A.V."/>
            <person name="Chaucanez C.B."/>
            <person name="Silva P.A."/>
            <person name="Cunha O.L."/>
            <person name="de Oliveira F.F."/>
            <person name="dos Santos T.C."/>
            <person name="Barros A.L."/>
            <person name="Soares M.A."/>
            <person name="de Oliveira L.M."/>
            <person name="Marini M.M."/>
            <person name="Villalobos-Duno H."/>
            <person name="Cunha M.M."/>
            <person name="de Hoog S."/>
            <person name="da Silveira J.F."/>
            <person name="Henrissat B."/>
            <person name="Nino-Vega G.A."/>
            <person name="Cisalpino P.S."/>
            <person name="Mora-Montes H.M."/>
            <person name="Almeida S.R."/>
            <person name="Stajich J.E."/>
            <person name="Lopes-Bezerra L.M."/>
            <person name="Vasconcelos A.T."/>
            <person name="Felipe M.S."/>
        </authorList>
    </citation>
    <scope>NUCLEOTIDE SEQUENCE [LARGE SCALE GENOMIC DNA]</scope>
    <source>
        <strain evidence="1 2">1099-18</strain>
    </source>
</reference>
<organism evidence="1 2">
    <name type="scientific">Sporothrix schenckii 1099-18</name>
    <dbReference type="NCBI Taxonomy" id="1397361"/>
    <lineage>
        <taxon>Eukaryota</taxon>
        <taxon>Fungi</taxon>
        <taxon>Dikarya</taxon>
        <taxon>Ascomycota</taxon>
        <taxon>Pezizomycotina</taxon>
        <taxon>Sordariomycetes</taxon>
        <taxon>Sordariomycetidae</taxon>
        <taxon>Ophiostomatales</taxon>
        <taxon>Ophiostomataceae</taxon>
        <taxon>Sporothrix</taxon>
    </lineage>
</organism>
<name>A0A0F2LZA1_SPOSC</name>
<comment type="caution">
    <text evidence="1">The sequence shown here is derived from an EMBL/GenBank/DDBJ whole genome shotgun (WGS) entry which is preliminary data.</text>
</comment>
<dbReference type="VEuPathDB" id="FungiDB:SPSK_00918"/>